<dbReference type="SUPFAM" id="SSF50494">
    <property type="entry name" value="Trypsin-like serine proteases"/>
    <property type="match status" value="1"/>
</dbReference>
<dbReference type="Gene3D" id="2.40.10.10">
    <property type="entry name" value="Trypsin-like serine proteases"/>
    <property type="match status" value="1"/>
</dbReference>
<evidence type="ECO:0000313" key="8">
    <source>
        <dbReference type="EMBL" id="BES99015.1"/>
    </source>
</evidence>
<dbReference type="InterPro" id="IPR001254">
    <property type="entry name" value="Trypsin_dom"/>
</dbReference>
<evidence type="ECO:0000256" key="1">
    <source>
        <dbReference type="ARBA" id="ARBA00007664"/>
    </source>
</evidence>
<dbReference type="PROSITE" id="PS00135">
    <property type="entry name" value="TRYPSIN_SER"/>
    <property type="match status" value="1"/>
</dbReference>
<evidence type="ECO:0000256" key="5">
    <source>
        <dbReference type="ARBA" id="ARBA00023157"/>
    </source>
</evidence>
<evidence type="ECO:0000256" key="6">
    <source>
        <dbReference type="SAM" id="SignalP"/>
    </source>
</evidence>
<evidence type="ECO:0000313" key="9">
    <source>
        <dbReference type="Proteomes" id="UP001307889"/>
    </source>
</evidence>
<dbReference type="InterPro" id="IPR033116">
    <property type="entry name" value="TRYPSIN_SER"/>
</dbReference>
<accession>A0ABN7B753</accession>
<keyword evidence="5" id="KW-1015">Disulfide bond</keyword>
<organism evidence="8 9">
    <name type="scientific">Nesidiocoris tenuis</name>
    <dbReference type="NCBI Taxonomy" id="355587"/>
    <lineage>
        <taxon>Eukaryota</taxon>
        <taxon>Metazoa</taxon>
        <taxon>Ecdysozoa</taxon>
        <taxon>Arthropoda</taxon>
        <taxon>Hexapoda</taxon>
        <taxon>Insecta</taxon>
        <taxon>Pterygota</taxon>
        <taxon>Neoptera</taxon>
        <taxon>Paraneoptera</taxon>
        <taxon>Hemiptera</taxon>
        <taxon>Heteroptera</taxon>
        <taxon>Panheteroptera</taxon>
        <taxon>Cimicomorpha</taxon>
        <taxon>Miridae</taxon>
        <taxon>Dicyphina</taxon>
        <taxon>Nesidiocoris</taxon>
    </lineage>
</organism>
<gene>
    <name evidence="8" type="ORF">NTJ_11832</name>
</gene>
<protein>
    <submittedName>
        <fullName evidence="8">Prefoldin subunit</fullName>
    </submittedName>
</protein>
<sequence length="384" mass="42925">MACSILLLAAVPLLYACIRIETKSISECSENSTTSDGTSNSSELQEYFDEANDSDANERILRGRYARKGEIPFVVALSNAADQSYCGGSIMSNYYVLTACHCVAKSATDVEGKPILVPKSYENFRVIAGSLSRNPPEDQGYQLRWVFHWFHHPQCEMNNYGEIIYDAGIIKVTEQFHWTECVQPAKIPTQPQNFSVFVDTLIEVDHQCYAAGWGATVTKLVDFETPLGTHQIKEKVLNVSRYLKTLDSELLHSRVCYKAKLCKYVGDLIQKNACVKKLRQNGTPRLCAWSRSPGNGTTCFGDSGGPLVCNGFLIGLVSYGARCYPMNEPVVFTRVDKIFPFIARYYYASAWYSLRMRASLLDVSRTVLLFTAAHAAFQLSDSFS</sequence>
<dbReference type="EMBL" id="AP028918">
    <property type="protein sequence ID" value="BES99015.1"/>
    <property type="molecule type" value="Genomic_DNA"/>
</dbReference>
<dbReference type="SMART" id="SM00020">
    <property type="entry name" value="Tryp_SPc"/>
    <property type="match status" value="1"/>
</dbReference>
<reference evidence="8 9" key="1">
    <citation type="submission" date="2023-09" db="EMBL/GenBank/DDBJ databases">
        <title>Nesidiocoris tenuis whole genome shotgun sequence.</title>
        <authorList>
            <person name="Shibata T."/>
            <person name="Shimoda M."/>
            <person name="Kobayashi T."/>
            <person name="Uehara T."/>
        </authorList>
    </citation>
    <scope>NUCLEOTIDE SEQUENCE [LARGE SCALE GENOMIC DNA]</scope>
    <source>
        <strain evidence="8 9">Japan</strain>
    </source>
</reference>
<dbReference type="PRINTS" id="PR00722">
    <property type="entry name" value="CHYMOTRYPSIN"/>
</dbReference>
<dbReference type="InterPro" id="IPR009003">
    <property type="entry name" value="Peptidase_S1_PA"/>
</dbReference>
<evidence type="ECO:0000259" key="7">
    <source>
        <dbReference type="PROSITE" id="PS50240"/>
    </source>
</evidence>
<evidence type="ECO:0000256" key="4">
    <source>
        <dbReference type="ARBA" id="ARBA00022825"/>
    </source>
</evidence>
<dbReference type="Pfam" id="PF00089">
    <property type="entry name" value="Trypsin"/>
    <property type="match status" value="2"/>
</dbReference>
<dbReference type="PROSITE" id="PS50240">
    <property type="entry name" value="TRYPSIN_DOM"/>
    <property type="match status" value="1"/>
</dbReference>
<dbReference type="CDD" id="cd00190">
    <property type="entry name" value="Tryp_SPc"/>
    <property type="match status" value="1"/>
</dbReference>
<dbReference type="InterPro" id="IPR050430">
    <property type="entry name" value="Peptidase_S1"/>
</dbReference>
<keyword evidence="9" id="KW-1185">Reference proteome</keyword>
<keyword evidence="2" id="KW-0645">Protease</keyword>
<dbReference type="PANTHER" id="PTHR24276">
    <property type="entry name" value="POLYSERASE-RELATED"/>
    <property type="match status" value="1"/>
</dbReference>
<keyword evidence="6" id="KW-0732">Signal</keyword>
<evidence type="ECO:0000256" key="3">
    <source>
        <dbReference type="ARBA" id="ARBA00022801"/>
    </source>
</evidence>
<feature type="domain" description="Peptidase S1" evidence="7">
    <location>
        <begin position="60"/>
        <end position="357"/>
    </location>
</feature>
<evidence type="ECO:0000256" key="2">
    <source>
        <dbReference type="ARBA" id="ARBA00022670"/>
    </source>
</evidence>
<proteinExistence type="inferred from homology"/>
<dbReference type="Proteomes" id="UP001307889">
    <property type="component" value="Chromosome 10"/>
</dbReference>
<comment type="similarity">
    <text evidence="1">Belongs to the peptidase S1 family.</text>
</comment>
<keyword evidence="3" id="KW-0378">Hydrolase</keyword>
<name>A0ABN7B753_9HEMI</name>
<keyword evidence="4" id="KW-0720">Serine protease</keyword>
<dbReference type="InterPro" id="IPR043504">
    <property type="entry name" value="Peptidase_S1_PA_chymotrypsin"/>
</dbReference>
<dbReference type="InterPro" id="IPR001314">
    <property type="entry name" value="Peptidase_S1A"/>
</dbReference>
<dbReference type="PANTHER" id="PTHR24276:SF96">
    <property type="entry name" value="PEPTIDASE S1 DOMAIN-CONTAINING PROTEIN"/>
    <property type="match status" value="1"/>
</dbReference>
<feature type="chain" id="PRO_5045435645" evidence="6">
    <location>
        <begin position="17"/>
        <end position="384"/>
    </location>
</feature>
<feature type="signal peptide" evidence="6">
    <location>
        <begin position="1"/>
        <end position="16"/>
    </location>
</feature>